<dbReference type="Pfam" id="PF00072">
    <property type="entry name" value="Response_reg"/>
    <property type="match status" value="1"/>
</dbReference>
<dbReference type="PROSITE" id="PS50110">
    <property type="entry name" value="RESPONSE_REGULATORY"/>
    <property type="match status" value="1"/>
</dbReference>
<dbReference type="RefSeq" id="WP_322610011.1">
    <property type="nucleotide sequence ID" value="NZ_JARVCO010000012.1"/>
</dbReference>
<dbReference type="InterPro" id="IPR058245">
    <property type="entry name" value="NreC/VraR/RcsB-like_REC"/>
</dbReference>
<dbReference type="InterPro" id="IPR016032">
    <property type="entry name" value="Sig_transdc_resp-reg_C-effctor"/>
</dbReference>
<dbReference type="EMBL" id="JARVCO010000012">
    <property type="protein sequence ID" value="MDZ8120237.1"/>
    <property type="molecule type" value="Genomic_DNA"/>
</dbReference>
<sequence length="212" mass="23717">MGKAKKTVWIIEDEAHFRNHLARLINLDDVIECTAKFESYEEALPSIESAAYPDLLLLDLNLPGMHGLEVIRELTEKHPDIHILVLTVDENRKTVFDAICAGAAGYLVKNDPFDDILKGIHQVMEGGAPLSSSIASYVLQYFKPKQPFEELNEREVEILEMLANGDTRKEIAAKLHVAPTTVDYHLRSIYVKLQVNSAAGAVAKALRDRLIE</sequence>
<dbReference type="PRINTS" id="PR00038">
    <property type="entry name" value="HTHLUXR"/>
</dbReference>
<dbReference type="SUPFAM" id="SSF52172">
    <property type="entry name" value="CheY-like"/>
    <property type="match status" value="1"/>
</dbReference>
<comment type="caution">
    <text evidence="6">The sequence shown here is derived from an EMBL/GenBank/DDBJ whole genome shotgun (WGS) entry which is preliminary data.</text>
</comment>
<dbReference type="InterPro" id="IPR011006">
    <property type="entry name" value="CheY-like_superfamily"/>
</dbReference>
<evidence type="ECO:0000313" key="7">
    <source>
        <dbReference type="Proteomes" id="UP001290861"/>
    </source>
</evidence>
<dbReference type="Gene3D" id="3.40.50.2300">
    <property type="match status" value="1"/>
</dbReference>
<dbReference type="InterPro" id="IPR001789">
    <property type="entry name" value="Sig_transdc_resp-reg_receiver"/>
</dbReference>
<evidence type="ECO:0000259" key="4">
    <source>
        <dbReference type="PROSITE" id="PS50043"/>
    </source>
</evidence>
<name>A0ABU5N1D1_9BACT</name>
<proteinExistence type="predicted"/>
<gene>
    <name evidence="6" type="ORF">P9H32_16525</name>
</gene>
<dbReference type="CDD" id="cd06170">
    <property type="entry name" value="LuxR_C_like"/>
    <property type="match status" value="1"/>
</dbReference>
<protein>
    <submittedName>
        <fullName evidence="6">Response regulator transcription factor</fullName>
    </submittedName>
</protein>
<evidence type="ECO:0000313" key="6">
    <source>
        <dbReference type="EMBL" id="MDZ8120237.1"/>
    </source>
</evidence>
<keyword evidence="7" id="KW-1185">Reference proteome</keyword>
<evidence type="ECO:0000259" key="5">
    <source>
        <dbReference type="PROSITE" id="PS50110"/>
    </source>
</evidence>
<dbReference type="CDD" id="cd17535">
    <property type="entry name" value="REC_NarL-like"/>
    <property type="match status" value="1"/>
</dbReference>
<dbReference type="SMART" id="SM00421">
    <property type="entry name" value="HTH_LUXR"/>
    <property type="match status" value="1"/>
</dbReference>
<feature type="domain" description="Response regulatory" evidence="5">
    <location>
        <begin position="7"/>
        <end position="124"/>
    </location>
</feature>
<reference evidence="6 7" key="1">
    <citation type="journal article" date="2024" name="Appl. Environ. Microbiol.">
        <title>Pontiella agarivorans sp. nov., a novel marine anaerobic bacterium capable of degrading macroalgal polysaccharides and fixing nitrogen.</title>
        <authorList>
            <person name="Liu N."/>
            <person name="Kivenson V."/>
            <person name="Peng X."/>
            <person name="Cui Z."/>
            <person name="Lankiewicz T.S."/>
            <person name="Gosselin K.M."/>
            <person name="English C.J."/>
            <person name="Blair E.M."/>
            <person name="O'Malley M.A."/>
            <person name="Valentine D.L."/>
        </authorList>
    </citation>
    <scope>NUCLEOTIDE SEQUENCE [LARGE SCALE GENOMIC DNA]</scope>
    <source>
        <strain evidence="6 7">NLcol2</strain>
    </source>
</reference>
<accession>A0ABU5N1D1</accession>
<evidence type="ECO:0000256" key="2">
    <source>
        <dbReference type="ARBA" id="ARBA00023125"/>
    </source>
</evidence>
<dbReference type="PROSITE" id="PS50043">
    <property type="entry name" value="HTH_LUXR_2"/>
    <property type="match status" value="1"/>
</dbReference>
<dbReference type="SUPFAM" id="SSF46894">
    <property type="entry name" value="C-terminal effector domain of the bipartite response regulators"/>
    <property type="match status" value="1"/>
</dbReference>
<dbReference type="SMART" id="SM00448">
    <property type="entry name" value="REC"/>
    <property type="match status" value="1"/>
</dbReference>
<evidence type="ECO:0000256" key="1">
    <source>
        <dbReference type="ARBA" id="ARBA00022553"/>
    </source>
</evidence>
<evidence type="ECO:0000256" key="3">
    <source>
        <dbReference type="PROSITE-ProRule" id="PRU00169"/>
    </source>
</evidence>
<dbReference type="PANTHER" id="PTHR43214">
    <property type="entry name" value="TWO-COMPONENT RESPONSE REGULATOR"/>
    <property type="match status" value="1"/>
</dbReference>
<keyword evidence="1 3" id="KW-0597">Phosphoprotein</keyword>
<dbReference type="InterPro" id="IPR039420">
    <property type="entry name" value="WalR-like"/>
</dbReference>
<feature type="modified residue" description="4-aspartylphosphate" evidence="3">
    <location>
        <position position="59"/>
    </location>
</feature>
<feature type="domain" description="HTH luxR-type" evidence="4">
    <location>
        <begin position="144"/>
        <end position="209"/>
    </location>
</feature>
<organism evidence="6 7">
    <name type="scientific">Pontiella agarivorans</name>
    <dbReference type="NCBI Taxonomy" id="3038953"/>
    <lineage>
        <taxon>Bacteria</taxon>
        <taxon>Pseudomonadati</taxon>
        <taxon>Kiritimatiellota</taxon>
        <taxon>Kiritimatiellia</taxon>
        <taxon>Kiritimatiellales</taxon>
        <taxon>Pontiellaceae</taxon>
        <taxon>Pontiella</taxon>
    </lineage>
</organism>
<dbReference type="InterPro" id="IPR000792">
    <property type="entry name" value="Tscrpt_reg_LuxR_C"/>
</dbReference>
<dbReference type="Proteomes" id="UP001290861">
    <property type="component" value="Unassembled WGS sequence"/>
</dbReference>
<keyword evidence="2" id="KW-0238">DNA-binding</keyword>
<dbReference type="Pfam" id="PF00196">
    <property type="entry name" value="GerE"/>
    <property type="match status" value="1"/>
</dbReference>